<dbReference type="RefSeq" id="WP_260762959.1">
    <property type="nucleotide sequence ID" value="NZ_CP045921.1"/>
</dbReference>
<comment type="function">
    <text evidence="2 16">Cell wall formation.</text>
</comment>
<dbReference type="Pfam" id="PF02873">
    <property type="entry name" value="MurB_C"/>
    <property type="match status" value="1"/>
</dbReference>
<keyword evidence="12 16" id="KW-0560">Oxidoreductase</keyword>
<dbReference type="GO" id="GO:0008762">
    <property type="term" value="F:UDP-N-acetylmuramate dehydrogenase activity"/>
    <property type="evidence" value="ECO:0007669"/>
    <property type="project" value="UniProtKB-UniRule"/>
</dbReference>
<keyword evidence="6 16" id="KW-0132">Cell division</keyword>
<dbReference type="PANTHER" id="PTHR21071">
    <property type="entry name" value="UDP-N-ACETYLENOLPYRUVOYLGLUCOSAMINE REDUCTASE"/>
    <property type="match status" value="1"/>
</dbReference>
<evidence type="ECO:0000256" key="4">
    <source>
        <dbReference type="ARBA" id="ARBA00004752"/>
    </source>
</evidence>
<dbReference type="GO" id="GO:0008360">
    <property type="term" value="P:regulation of cell shape"/>
    <property type="evidence" value="ECO:0007669"/>
    <property type="project" value="UniProtKB-KW"/>
</dbReference>
<dbReference type="GO" id="GO:0071949">
    <property type="term" value="F:FAD binding"/>
    <property type="evidence" value="ECO:0007669"/>
    <property type="project" value="InterPro"/>
</dbReference>
<dbReference type="GO" id="GO:0005829">
    <property type="term" value="C:cytosol"/>
    <property type="evidence" value="ECO:0007669"/>
    <property type="project" value="TreeGrafter"/>
</dbReference>
<keyword evidence="14 16" id="KW-0961">Cell wall biogenesis/degradation</keyword>
<sequence length="340" mass="38022">MNVHTNIPLKNYLSMKIGGQTRFMADVTTVEELQQLVSNTKAKGIPFFILGSGSNVIARDEEYPGLVIRVRIPGFEVIDENATTTTIKLGAGELWDDVVAKSVDMNLIGIEAMSDIPSYCGAAPVQNIGAYGQEIADTLLSLEAYDTEAEKMVTLSNDECKFTYRDSIFRTEARGRYIITSITLQLFKAAPEPPFYKGVQNYFDEHSVTIYTPQAIREAVIAIRHEKLPNPVERPNAGSFFKNAIIEQWQLDELLRDYPDAPHYEMDESRHKVPTGWLIEQCGFKGQSLHGFLVNPANALVLINESATGYLDLSLARGEITQAVQDRFRINIEQEPLEIA</sequence>
<dbReference type="AlphaFoldDB" id="A0A857MPV7"/>
<evidence type="ECO:0000259" key="17">
    <source>
        <dbReference type="PROSITE" id="PS51387"/>
    </source>
</evidence>
<evidence type="ECO:0000256" key="9">
    <source>
        <dbReference type="ARBA" id="ARBA00022857"/>
    </source>
</evidence>
<comment type="subcellular location">
    <subcellularLocation>
        <location evidence="3 16">Cytoplasm</location>
    </subcellularLocation>
</comment>
<name>A0A857MPV7_9BACT</name>
<keyword evidence="19" id="KW-1185">Reference proteome</keyword>
<evidence type="ECO:0000256" key="3">
    <source>
        <dbReference type="ARBA" id="ARBA00004496"/>
    </source>
</evidence>
<keyword evidence="7 16" id="KW-0285">Flavoprotein</keyword>
<gene>
    <name evidence="16 18" type="primary">murB</name>
    <name evidence="18" type="ORF">GII36_04630</name>
</gene>
<dbReference type="Gene3D" id="3.30.465.10">
    <property type="match status" value="1"/>
</dbReference>
<dbReference type="PANTHER" id="PTHR21071:SF4">
    <property type="entry name" value="UDP-N-ACETYLENOLPYRUVOYLGLUCOSAMINE REDUCTASE"/>
    <property type="match status" value="1"/>
</dbReference>
<dbReference type="KEGG" id="mama:GII36_04630"/>
<dbReference type="InterPro" id="IPR016169">
    <property type="entry name" value="FAD-bd_PCMH_sub2"/>
</dbReference>
<dbReference type="SUPFAM" id="SSF56194">
    <property type="entry name" value="Uridine diphospho-N-Acetylenolpyruvylglucosamine reductase, MurB, C-terminal domain"/>
    <property type="match status" value="1"/>
</dbReference>
<keyword evidence="9 16" id="KW-0521">NADP</keyword>
<feature type="active site" description="Proton donor" evidence="16">
    <location>
        <position position="239"/>
    </location>
</feature>
<evidence type="ECO:0000313" key="18">
    <source>
        <dbReference type="EMBL" id="QHN43111.1"/>
    </source>
</evidence>
<keyword evidence="10 16" id="KW-0133">Cell shape</keyword>
<accession>A0A857MPV7</accession>
<evidence type="ECO:0000256" key="8">
    <source>
        <dbReference type="ARBA" id="ARBA00022827"/>
    </source>
</evidence>
<comment type="pathway">
    <text evidence="4 16">Cell wall biogenesis; peptidoglycan biosynthesis.</text>
</comment>
<evidence type="ECO:0000256" key="5">
    <source>
        <dbReference type="ARBA" id="ARBA00022490"/>
    </source>
</evidence>
<organism evidence="18 19">
    <name type="scientific">Candidatus Mycosynbacter amalyticus</name>
    <dbReference type="NCBI Taxonomy" id="2665156"/>
    <lineage>
        <taxon>Bacteria</taxon>
        <taxon>Candidatus Saccharimonadota</taxon>
        <taxon>Candidatus Saccharimonadota incertae sedis</taxon>
        <taxon>Candidatus Mycosynbacter</taxon>
    </lineage>
</organism>
<dbReference type="Proteomes" id="UP001059824">
    <property type="component" value="Chromosome"/>
</dbReference>
<dbReference type="InterPro" id="IPR036635">
    <property type="entry name" value="MurB_C_sf"/>
</dbReference>
<evidence type="ECO:0000256" key="14">
    <source>
        <dbReference type="ARBA" id="ARBA00023316"/>
    </source>
</evidence>
<dbReference type="InterPro" id="IPR011601">
    <property type="entry name" value="MurB_C"/>
</dbReference>
<keyword evidence="8 16" id="KW-0274">FAD</keyword>
<keyword evidence="13 16" id="KW-0131">Cell cycle</keyword>
<dbReference type="InterPro" id="IPR016166">
    <property type="entry name" value="FAD-bd_PCMH"/>
</dbReference>
<dbReference type="InterPro" id="IPR036318">
    <property type="entry name" value="FAD-bd_PCMH-like_sf"/>
</dbReference>
<proteinExistence type="inferred from homology"/>
<dbReference type="Pfam" id="PF01565">
    <property type="entry name" value="FAD_binding_4"/>
    <property type="match status" value="1"/>
</dbReference>
<dbReference type="InterPro" id="IPR003170">
    <property type="entry name" value="MurB"/>
</dbReference>
<evidence type="ECO:0000256" key="10">
    <source>
        <dbReference type="ARBA" id="ARBA00022960"/>
    </source>
</evidence>
<evidence type="ECO:0000256" key="7">
    <source>
        <dbReference type="ARBA" id="ARBA00022630"/>
    </source>
</evidence>
<evidence type="ECO:0000256" key="2">
    <source>
        <dbReference type="ARBA" id="ARBA00003921"/>
    </source>
</evidence>
<dbReference type="EMBL" id="CP045921">
    <property type="protein sequence ID" value="QHN43111.1"/>
    <property type="molecule type" value="Genomic_DNA"/>
</dbReference>
<dbReference type="GO" id="GO:0051301">
    <property type="term" value="P:cell division"/>
    <property type="evidence" value="ECO:0007669"/>
    <property type="project" value="UniProtKB-KW"/>
</dbReference>
<dbReference type="PROSITE" id="PS51387">
    <property type="entry name" value="FAD_PCMH"/>
    <property type="match status" value="1"/>
</dbReference>
<dbReference type="NCBIfam" id="TIGR00179">
    <property type="entry name" value="murB"/>
    <property type="match status" value="1"/>
</dbReference>
<comment type="cofactor">
    <cofactor evidence="1 16">
        <name>FAD</name>
        <dbReference type="ChEBI" id="CHEBI:57692"/>
    </cofactor>
</comment>
<evidence type="ECO:0000256" key="6">
    <source>
        <dbReference type="ARBA" id="ARBA00022618"/>
    </source>
</evidence>
<keyword evidence="5 16" id="KW-0963">Cytoplasm</keyword>
<dbReference type="UniPathway" id="UPA00219"/>
<dbReference type="NCBIfam" id="NF000755">
    <property type="entry name" value="PRK00046.1"/>
    <property type="match status" value="1"/>
</dbReference>
<comment type="similarity">
    <text evidence="16">Belongs to the MurB family.</text>
</comment>
<evidence type="ECO:0000256" key="11">
    <source>
        <dbReference type="ARBA" id="ARBA00022984"/>
    </source>
</evidence>
<evidence type="ECO:0000256" key="12">
    <source>
        <dbReference type="ARBA" id="ARBA00023002"/>
    </source>
</evidence>
<dbReference type="Gene3D" id="3.90.78.10">
    <property type="entry name" value="UDP-N-acetylenolpyruvoylglucosamine reductase, C-terminal domain"/>
    <property type="match status" value="1"/>
</dbReference>
<feature type="domain" description="FAD-binding PCMH-type" evidence="17">
    <location>
        <begin position="16"/>
        <end position="189"/>
    </location>
</feature>
<dbReference type="HAMAP" id="MF_00037">
    <property type="entry name" value="MurB"/>
    <property type="match status" value="1"/>
</dbReference>
<evidence type="ECO:0000256" key="13">
    <source>
        <dbReference type="ARBA" id="ARBA00023306"/>
    </source>
</evidence>
<keyword evidence="11 16" id="KW-0573">Peptidoglycan synthesis</keyword>
<dbReference type="GO" id="GO:0071555">
    <property type="term" value="P:cell wall organization"/>
    <property type="evidence" value="ECO:0007669"/>
    <property type="project" value="UniProtKB-KW"/>
</dbReference>
<protein>
    <recommendedName>
        <fullName evidence="16">UDP-N-acetylenolpyruvoylglucosamine reductase</fullName>
        <ecNumber evidence="16">1.3.1.98</ecNumber>
    </recommendedName>
    <alternativeName>
        <fullName evidence="16">UDP-N-acetylmuramate dehydrogenase</fullName>
    </alternativeName>
</protein>
<reference evidence="18" key="1">
    <citation type="journal article" date="2021" name="Nat. Microbiol.">
        <title>Cocultivation of an ultrasmall environmental parasitic bacterium with lytic ability against bacteria associated with wastewater foams.</title>
        <authorList>
            <person name="Batinovic S."/>
            <person name="Rose J.J.A."/>
            <person name="Ratcliffe J."/>
            <person name="Seviour R.J."/>
            <person name="Petrovski S."/>
        </authorList>
    </citation>
    <scope>NUCLEOTIDE SEQUENCE</scope>
    <source>
        <strain evidence="18">JR1</strain>
    </source>
</reference>
<dbReference type="InterPro" id="IPR016167">
    <property type="entry name" value="FAD-bd_PCMH_sub1"/>
</dbReference>
<evidence type="ECO:0000256" key="15">
    <source>
        <dbReference type="ARBA" id="ARBA00048914"/>
    </source>
</evidence>
<dbReference type="InterPro" id="IPR006094">
    <property type="entry name" value="Oxid_FAD_bind_N"/>
</dbReference>
<dbReference type="GO" id="GO:0009252">
    <property type="term" value="P:peptidoglycan biosynthetic process"/>
    <property type="evidence" value="ECO:0007669"/>
    <property type="project" value="UniProtKB-UniRule"/>
</dbReference>
<dbReference type="SUPFAM" id="SSF56176">
    <property type="entry name" value="FAD-binding/transporter-associated domain-like"/>
    <property type="match status" value="1"/>
</dbReference>
<dbReference type="EC" id="1.3.1.98" evidence="16"/>
<dbReference type="Gene3D" id="3.30.43.10">
    <property type="entry name" value="Uridine Diphospho-n-acetylenolpyruvylglucosamine Reductase, domain 2"/>
    <property type="match status" value="1"/>
</dbReference>
<feature type="active site" evidence="16">
    <location>
        <position position="165"/>
    </location>
</feature>
<evidence type="ECO:0000313" key="19">
    <source>
        <dbReference type="Proteomes" id="UP001059824"/>
    </source>
</evidence>
<comment type="catalytic activity">
    <reaction evidence="15 16">
        <text>UDP-N-acetyl-alpha-D-muramate + NADP(+) = UDP-N-acetyl-3-O-(1-carboxyvinyl)-alpha-D-glucosamine + NADPH + H(+)</text>
        <dbReference type="Rhea" id="RHEA:12248"/>
        <dbReference type="ChEBI" id="CHEBI:15378"/>
        <dbReference type="ChEBI" id="CHEBI:57783"/>
        <dbReference type="ChEBI" id="CHEBI:58349"/>
        <dbReference type="ChEBI" id="CHEBI:68483"/>
        <dbReference type="ChEBI" id="CHEBI:70757"/>
        <dbReference type="EC" id="1.3.1.98"/>
    </reaction>
</comment>
<evidence type="ECO:0000256" key="16">
    <source>
        <dbReference type="HAMAP-Rule" id="MF_00037"/>
    </source>
</evidence>
<evidence type="ECO:0000256" key="1">
    <source>
        <dbReference type="ARBA" id="ARBA00001974"/>
    </source>
</evidence>
<feature type="active site" evidence="16">
    <location>
        <position position="335"/>
    </location>
</feature>